<organism evidence="1 2">
    <name type="scientific">Pochonia chlamydosporia 170</name>
    <dbReference type="NCBI Taxonomy" id="1380566"/>
    <lineage>
        <taxon>Eukaryota</taxon>
        <taxon>Fungi</taxon>
        <taxon>Dikarya</taxon>
        <taxon>Ascomycota</taxon>
        <taxon>Pezizomycotina</taxon>
        <taxon>Sordariomycetes</taxon>
        <taxon>Hypocreomycetidae</taxon>
        <taxon>Hypocreales</taxon>
        <taxon>Clavicipitaceae</taxon>
        <taxon>Pochonia</taxon>
    </lineage>
</organism>
<name>A0A179G8R4_METCM</name>
<comment type="caution">
    <text evidence="1">The sequence shown here is derived from an EMBL/GenBank/DDBJ whole genome shotgun (WGS) entry which is preliminary data.</text>
</comment>
<protein>
    <submittedName>
        <fullName evidence="1">Uncharacterized protein</fullName>
    </submittedName>
</protein>
<reference evidence="1 2" key="1">
    <citation type="journal article" date="2016" name="PLoS Pathog.">
        <title>Biosynthesis of antibiotic leucinostatins in bio-control fungus Purpureocillium lilacinum and their inhibition on phytophthora revealed by genome mining.</title>
        <authorList>
            <person name="Wang G."/>
            <person name="Liu Z."/>
            <person name="Lin R."/>
            <person name="Li E."/>
            <person name="Mao Z."/>
            <person name="Ling J."/>
            <person name="Yang Y."/>
            <person name="Yin W.B."/>
            <person name="Xie B."/>
        </authorList>
    </citation>
    <scope>NUCLEOTIDE SEQUENCE [LARGE SCALE GENOMIC DNA]</scope>
    <source>
        <strain evidence="1">170</strain>
    </source>
</reference>
<dbReference type="EMBL" id="LSBJ02000001">
    <property type="protein sequence ID" value="OAQ74197.1"/>
    <property type="molecule type" value="Genomic_DNA"/>
</dbReference>
<dbReference type="KEGG" id="pchm:VFPPC_15426"/>
<keyword evidence="2" id="KW-1185">Reference proteome</keyword>
<gene>
    <name evidence="1" type="ORF">VFPPC_15426</name>
</gene>
<dbReference type="Proteomes" id="UP000078397">
    <property type="component" value="Unassembled WGS sequence"/>
</dbReference>
<proteinExistence type="predicted"/>
<dbReference type="RefSeq" id="XP_018150280.1">
    <property type="nucleotide sequence ID" value="XM_018293179.1"/>
</dbReference>
<sequence length="70" mass="7509">MCKTTLTALPGVIQLMFTICFSTQHTHSLTPGYTLDLLVLAGVTCSKLSIVTQLHHAMSSTGITISCPSW</sequence>
<dbReference type="AlphaFoldDB" id="A0A179G8R4"/>
<evidence type="ECO:0000313" key="1">
    <source>
        <dbReference type="EMBL" id="OAQ74197.1"/>
    </source>
</evidence>
<evidence type="ECO:0000313" key="2">
    <source>
        <dbReference type="Proteomes" id="UP000078397"/>
    </source>
</evidence>
<accession>A0A179G8R4</accession>
<dbReference type="GeneID" id="28857173"/>